<dbReference type="InterPro" id="IPR014748">
    <property type="entry name" value="Enoyl-CoA_hydra_C"/>
</dbReference>
<keyword evidence="3" id="KW-1185">Reference proteome</keyword>
<dbReference type="Gene3D" id="1.10.12.10">
    <property type="entry name" value="Lyase 2-enoyl-coa Hydratase, Chain A, domain 2"/>
    <property type="match status" value="1"/>
</dbReference>
<dbReference type="Pfam" id="PF00378">
    <property type="entry name" value="ECH_1"/>
    <property type="match status" value="1"/>
</dbReference>
<dbReference type="RefSeq" id="WP_254570343.1">
    <property type="nucleotide sequence ID" value="NZ_CP098502.1"/>
</dbReference>
<sequence length="272" mass="28618">MSLPTPTDAATYTAFTLDVDGGVARIRLAQDERGNPFDETFCADLAAVITECDVRDDVRCVLITGAGRFFSVGGDLRSMTGGGQDGLRQFIKAATIDLHAAVSRMARMDAPVIVAVHALAAGGGVSLAAAADFLLAGRSATFYAAYQGIGLAIDGGGSHFVPRRVGSRRATAFYLRNETWTAEEAHAYGLVSEVCDDDALEEAAVALARQLAVGPTRTFGEVKNLLLSSADTPLETQLELESRAMAATTRTADTWEGITAVAARRAPEFRGA</sequence>
<comment type="similarity">
    <text evidence="1">Belongs to the enoyl-CoA hydratase/isomerase family.</text>
</comment>
<dbReference type="InterPro" id="IPR001753">
    <property type="entry name" value="Enoyl-CoA_hydra/iso"/>
</dbReference>
<dbReference type="Gene3D" id="3.90.226.10">
    <property type="entry name" value="2-enoyl-CoA Hydratase, Chain A, domain 1"/>
    <property type="match status" value="1"/>
</dbReference>
<proteinExistence type="inferred from homology"/>
<accession>A0ABY5DNL2</accession>
<dbReference type="Proteomes" id="UP001056035">
    <property type="component" value="Chromosome"/>
</dbReference>
<dbReference type="EMBL" id="CP098502">
    <property type="protein sequence ID" value="UTI63618.1"/>
    <property type="molecule type" value="Genomic_DNA"/>
</dbReference>
<evidence type="ECO:0000256" key="1">
    <source>
        <dbReference type="ARBA" id="ARBA00005254"/>
    </source>
</evidence>
<name>A0ABY5DNL2_9ACTN</name>
<dbReference type="SUPFAM" id="SSF52096">
    <property type="entry name" value="ClpP/crotonase"/>
    <property type="match status" value="1"/>
</dbReference>
<dbReference type="PANTHER" id="PTHR43459:SF1">
    <property type="entry name" value="EG:BACN32G11.4 PROTEIN"/>
    <property type="match status" value="1"/>
</dbReference>
<evidence type="ECO:0000313" key="3">
    <source>
        <dbReference type="Proteomes" id="UP001056035"/>
    </source>
</evidence>
<dbReference type="CDD" id="cd06558">
    <property type="entry name" value="crotonase-like"/>
    <property type="match status" value="1"/>
</dbReference>
<gene>
    <name evidence="2" type="ORF">NBH00_20020</name>
</gene>
<evidence type="ECO:0000313" key="2">
    <source>
        <dbReference type="EMBL" id="UTI63618.1"/>
    </source>
</evidence>
<organism evidence="2 3">
    <name type="scientific">Paraconexibacter antarcticus</name>
    <dbReference type="NCBI Taxonomy" id="2949664"/>
    <lineage>
        <taxon>Bacteria</taxon>
        <taxon>Bacillati</taxon>
        <taxon>Actinomycetota</taxon>
        <taxon>Thermoleophilia</taxon>
        <taxon>Solirubrobacterales</taxon>
        <taxon>Paraconexibacteraceae</taxon>
        <taxon>Paraconexibacter</taxon>
    </lineage>
</organism>
<dbReference type="InterPro" id="IPR029045">
    <property type="entry name" value="ClpP/crotonase-like_dom_sf"/>
</dbReference>
<protein>
    <submittedName>
        <fullName evidence="2">Enoyl-CoA hydratase-related protein</fullName>
    </submittedName>
</protein>
<reference evidence="2 3" key="1">
    <citation type="submission" date="2022-06" db="EMBL/GenBank/DDBJ databases">
        <title>Paraconexibacter antarcticus.</title>
        <authorList>
            <person name="Kim C.S."/>
        </authorList>
    </citation>
    <scope>NUCLEOTIDE SEQUENCE [LARGE SCALE GENOMIC DNA]</scope>
    <source>
        <strain evidence="2 3">02-257</strain>
    </source>
</reference>
<dbReference type="PANTHER" id="PTHR43459">
    <property type="entry name" value="ENOYL-COA HYDRATASE"/>
    <property type="match status" value="1"/>
</dbReference>